<feature type="signal peptide" evidence="2">
    <location>
        <begin position="1"/>
        <end position="30"/>
    </location>
</feature>
<sequence precursor="true">MGCGVRLGAGHRMLWLLACAAALHSLLAIAPSVRAHSEFQKEFLRTYAGKDADRGFRTLAKKAKCYACHQGKEDRTNYNVYGQALTAHLTEDDRKDKKKIVAALRTVEQEPIDSADETSGTFGERLLRNELPGGSIEDAKVEPPKKANDDSETPPPAEG</sequence>
<dbReference type="Proteomes" id="UP000318995">
    <property type="component" value="Unassembled WGS sequence"/>
</dbReference>
<feature type="region of interest" description="Disordered" evidence="1">
    <location>
        <begin position="108"/>
        <end position="159"/>
    </location>
</feature>
<reference evidence="3 4" key="1">
    <citation type="submission" date="2019-02" db="EMBL/GenBank/DDBJ databases">
        <title>Deep-cultivation of Planctomycetes and their phenomic and genomic characterization uncovers novel biology.</title>
        <authorList>
            <person name="Wiegand S."/>
            <person name="Jogler M."/>
            <person name="Boedeker C."/>
            <person name="Pinto D."/>
            <person name="Vollmers J."/>
            <person name="Rivas-Marin E."/>
            <person name="Kohn T."/>
            <person name="Peeters S.H."/>
            <person name="Heuer A."/>
            <person name="Rast P."/>
            <person name="Oberbeckmann S."/>
            <person name="Bunk B."/>
            <person name="Jeske O."/>
            <person name="Meyerdierks A."/>
            <person name="Storesund J.E."/>
            <person name="Kallscheuer N."/>
            <person name="Luecker S."/>
            <person name="Lage O.M."/>
            <person name="Pohl T."/>
            <person name="Merkel B.J."/>
            <person name="Hornburger P."/>
            <person name="Mueller R.-W."/>
            <person name="Bruemmer F."/>
            <person name="Labrenz M."/>
            <person name="Spormann A.M."/>
            <person name="Op Den Camp H."/>
            <person name="Overmann J."/>
            <person name="Amann R."/>
            <person name="Jetten M.S.M."/>
            <person name="Mascher T."/>
            <person name="Medema M.H."/>
            <person name="Devos D.P."/>
            <person name="Kaster A.-K."/>
            <person name="Ovreas L."/>
            <person name="Rohde M."/>
            <person name="Galperin M.Y."/>
            <person name="Jogler C."/>
        </authorList>
    </citation>
    <scope>NUCLEOTIDE SEQUENCE [LARGE SCALE GENOMIC DNA]</scope>
    <source>
        <strain evidence="3 4">Pla111</strain>
    </source>
</reference>
<accession>A0A5C5WCH9</accession>
<dbReference type="OrthoDB" id="286143at2"/>
<dbReference type="EMBL" id="SJPH01000002">
    <property type="protein sequence ID" value="TWT47823.1"/>
    <property type="molecule type" value="Genomic_DNA"/>
</dbReference>
<feature type="chain" id="PRO_5023102414" description="Cytochrome c domain-containing protein" evidence="2">
    <location>
        <begin position="31"/>
        <end position="159"/>
    </location>
</feature>
<evidence type="ECO:0000313" key="4">
    <source>
        <dbReference type="Proteomes" id="UP000318995"/>
    </source>
</evidence>
<organism evidence="3 4">
    <name type="scientific">Botrimarina hoheduenensis</name>
    <dbReference type="NCBI Taxonomy" id="2528000"/>
    <lineage>
        <taxon>Bacteria</taxon>
        <taxon>Pseudomonadati</taxon>
        <taxon>Planctomycetota</taxon>
        <taxon>Planctomycetia</taxon>
        <taxon>Pirellulales</taxon>
        <taxon>Lacipirellulaceae</taxon>
        <taxon>Botrimarina</taxon>
    </lineage>
</organism>
<dbReference type="RefSeq" id="WP_146572701.1">
    <property type="nucleotide sequence ID" value="NZ_SJPH01000002.1"/>
</dbReference>
<evidence type="ECO:0000256" key="2">
    <source>
        <dbReference type="SAM" id="SignalP"/>
    </source>
</evidence>
<keyword evidence="4" id="KW-1185">Reference proteome</keyword>
<evidence type="ECO:0008006" key="5">
    <source>
        <dbReference type="Google" id="ProtNLM"/>
    </source>
</evidence>
<dbReference type="AlphaFoldDB" id="A0A5C5WCH9"/>
<feature type="compositionally biased region" description="Basic and acidic residues" evidence="1">
    <location>
        <begin position="137"/>
        <end position="149"/>
    </location>
</feature>
<evidence type="ECO:0000313" key="3">
    <source>
        <dbReference type="EMBL" id="TWT47823.1"/>
    </source>
</evidence>
<evidence type="ECO:0000256" key="1">
    <source>
        <dbReference type="SAM" id="MobiDB-lite"/>
    </source>
</evidence>
<keyword evidence="2" id="KW-0732">Signal</keyword>
<protein>
    <recommendedName>
        <fullName evidence="5">Cytochrome c domain-containing protein</fullName>
    </recommendedName>
</protein>
<comment type="caution">
    <text evidence="3">The sequence shown here is derived from an EMBL/GenBank/DDBJ whole genome shotgun (WGS) entry which is preliminary data.</text>
</comment>
<gene>
    <name evidence="3" type="ORF">Pla111_14470</name>
</gene>
<name>A0A5C5WCH9_9BACT</name>
<proteinExistence type="predicted"/>